<evidence type="ECO:0000313" key="1">
    <source>
        <dbReference type="EMBL" id="CAG27187.1"/>
    </source>
</evidence>
<dbReference type="Proteomes" id="UP000001239">
    <property type="component" value="Segment"/>
</dbReference>
<organism evidence="1 2">
    <name type="scientific">Pseudomonas phage EL</name>
    <dbReference type="NCBI Taxonomy" id="273133"/>
    <lineage>
        <taxon>Viruses</taxon>
        <taxon>Duplodnaviria</taxon>
        <taxon>Heunggongvirae</taxon>
        <taxon>Uroviricota</taxon>
        <taxon>Caudoviricetes</taxon>
        <taxon>Chimalliviridae</taxon>
        <taxon>Elvirus</taxon>
        <taxon>Elvirus EL</taxon>
    </lineage>
</organism>
<proteinExistence type="predicted"/>
<keyword evidence="2" id="KW-1185">Reference proteome</keyword>
<dbReference type="GeneID" id="5176704"/>
<reference evidence="1 2" key="4">
    <citation type="journal article" date="2005" name="J. Mol. Biol.">
        <title>Genome comparison of Pseudomonas aeruginosa large phages.</title>
        <authorList>
            <person name="Hertveldt K."/>
            <person name="Lavigne R."/>
            <person name="Pleteneva E."/>
            <person name="Sernova N."/>
            <person name="Kurochkina L."/>
            <person name="Korchevskii R."/>
            <person name="Robben J."/>
            <person name="Mesyanzhinov V."/>
            <person name="Krylov V.N."/>
            <person name="Volckaert G."/>
        </authorList>
    </citation>
    <scope>NUCLEOTIDE SEQUENCE</scope>
</reference>
<dbReference type="KEGG" id="vg:5176704"/>
<reference evidence="1 2" key="2">
    <citation type="journal article" date="2003" name="Res. Microbiol.">
        <title>Myoviridae bacteriophages of Pseudomonas aeruginosa: a long and complex evolutionary pathway.</title>
        <authorList>
            <person name="Krylov V.N."/>
            <person name="Pleteneva E.A."/>
            <person name="Bourkalsteva M.V."/>
            <person name="Shaburova O.V."/>
            <person name="Volckaert G."/>
            <person name="Sykilinda N.N."/>
            <person name="Kurochkina L.P."/>
            <person name="Mesyanzhinov V.V."/>
        </authorList>
    </citation>
    <scope>NUCLEOTIDE SEQUENCE [LARGE SCALE GENOMIC DNA]</scope>
</reference>
<reference evidence="1 2" key="1">
    <citation type="journal article" date="2002" name="Genetika">
        <title>Phenogenetic characterization of a group of giant Phi KZ-like bacteriophages of Pseudomonas aeruginosa].</title>
        <authorList>
            <person name="Burkal'tseva M.V."/>
            <person name="Krylov V.N."/>
            <person name="Pleteneva E.A."/>
            <person name="Shaburova O.V."/>
            <person name="Krylov S.V."/>
            <person name="Volckaert G."/>
            <person name="Sykilinda N.N."/>
            <person name="Kurochkina L.P."/>
            <person name="Mesyanzhinov V.V."/>
        </authorList>
    </citation>
    <scope>NUCLEOTIDE SEQUENCE [LARGE SCALE GENOMIC DNA]</scope>
</reference>
<sequence length="113" mass="12984">MRMVHWARLVKECLQLQAVSDDRYLGVCSGLSLLYHKYFLANDLPLEANYPVLTAAFKERVDLGPPAKESVMSAEHAQELVETVEETLRYYVKFYAWGCNLKASFWAEVKGQH</sequence>
<protein>
    <submittedName>
        <fullName evidence="1">Uncharacterized protein</fullName>
    </submittedName>
</protein>
<name>Q2Z0Y8_9CAUD</name>
<dbReference type="EMBL" id="AJ697969">
    <property type="protein sequence ID" value="CAG27187.1"/>
    <property type="molecule type" value="Genomic_DNA"/>
</dbReference>
<dbReference type="RefSeq" id="YP_418126.1">
    <property type="nucleotide sequence ID" value="NC_007623.1"/>
</dbReference>
<reference evidence="1 2" key="3">
    <citation type="journal article" date="2004" name="Bioinformatics">
        <title>PHIRE, a deterministic approach to reveal regulatory elements in bacteriophage genomes.</title>
        <authorList>
            <person name="Lavigne R."/>
            <person name="Sun W.D."/>
            <person name="Volckaert G."/>
        </authorList>
    </citation>
    <scope>NUCLEOTIDE SEQUENCE [LARGE SCALE GENOMIC DNA]</scope>
</reference>
<accession>Q2Z0Y8</accession>
<evidence type="ECO:0000313" key="2">
    <source>
        <dbReference type="Proteomes" id="UP000001239"/>
    </source>
</evidence>